<accession>B4FLI1</accession>
<evidence type="ECO:0000313" key="3">
    <source>
        <dbReference type="EMBL" id="AQL03436.1"/>
    </source>
</evidence>
<keyword evidence="1" id="KW-0732">Signal</keyword>
<evidence type="ECO:0000313" key="2">
    <source>
        <dbReference type="EMBL" id="ACF82974.1"/>
    </source>
</evidence>
<dbReference type="GO" id="GO:0016746">
    <property type="term" value="F:acyltransferase activity"/>
    <property type="evidence" value="ECO:0007669"/>
    <property type="project" value="UniProtKB-KW"/>
</dbReference>
<dbReference type="AlphaFoldDB" id="B4FLI1"/>
<protein>
    <submittedName>
        <fullName evidence="3">Diacylglycerol O-acyltransferase 2</fullName>
    </submittedName>
</protein>
<name>B4FLI1_MAIZE</name>
<feature type="chain" id="PRO_5010824598" evidence="1">
    <location>
        <begin position="23"/>
        <end position="112"/>
    </location>
</feature>
<dbReference type="EMBL" id="CM000785">
    <property type="protein sequence ID" value="AQL03436.1"/>
    <property type="molecule type" value="Genomic_DNA"/>
</dbReference>
<feature type="signal peptide" evidence="1">
    <location>
        <begin position="1"/>
        <end position="22"/>
    </location>
</feature>
<proteinExistence type="evidence at transcript level"/>
<evidence type="ECO:0000256" key="1">
    <source>
        <dbReference type="SAM" id="SignalP"/>
    </source>
</evidence>
<dbReference type="EMBL" id="BT037969">
    <property type="protein sequence ID" value="ACF82974.1"/>
    <property type="molecule type" value="mRNA"/>
</dbReference>
<keyword evidence="3" id="KW-0012">Acyltransferase</keyword>
<keyword evidence="3" id="KW-0808">Transferase</keyword>
<sequence>MIYYYLSILLVTTSVTDPFIDAESWRSSSCSCSRPSTTGTNGARASPGSYADTQWATSLSLCMWRTTSPWIPAGLTVCSRKPASPFMDAAVIVSIIQSISAHGSRESINFSC</sequence>
<gene>
    <name evidence="3" type="ORF">ZEAMMB73_Zm00001d045927</name>
</gene>
<reference evidence="2" key="1">
    <citation type="journal article" date="2009" name="PLoS Genet.">
        <title>Sequencing, mapping, and analysis of 27,455 maize full-length cDNAs.</title>
        <authorList>
            <person name="Soderlund C."/>
            <person name="Descour A."/>
            <person name="Kudrna D."/>
            <person name="Bomhoff M."/>
            <person name="Boyd L."/>
            <person name="Currie J."/>
            <person name="Angelova A."/>
            <person name="Collura K."/>
            <person name="Wissotski M."/>
            <person name="Ashley E."/>
            <person name="Morrow D."/>
            <person name="Fernandes J."/>
            <person name="Walbot V."/>
            <person name="Yu Y."/>
        </authorList>
    </citation>
    <scope>NUCLEOTIDE SEQUENCE</scope>
    <source>
        <strain evidence="2">B73</strain>
    </source>
</reference>
<reference evidence="3" key="2">
    <citation type="submission" date="2015-12" db="EMBL/GenBank/DDBJ databases">
        <title>Update maize B73 reference genome by single molecule sequencing technologies.</title>
        <authorList>
            <consortium name="Maize Genome Sequencing Project"/>
            <person name="Ware D."/>
        </authorList>
    </citation>
    <scope>NUCLEOTIDE SEQUENCE</scope>
    <source>
        <tissue evidence="3">Seedling</tissue>
    </source>
</reference>
<organism evidence="2">
    <name type="scientific">Zea mays</name>
    <name type="common">Maize</name>
    <dbReference type="NCBI Taxonomy" id="4577"/>
    <lineage>
        <taxon>Eukaryota</taxon>
        <taxon>Viridiplantae</taxon>
        <taxon>Streptophyta</taxon>
        <taxon>Embryophyta</taxon>
        <taxon>Tracheophyta</taxon>
        <taxon>Spermatophyta</taxon>
        <taxon>Magnoliopsida</taxon>
        <taxon>Liliopsida</taxon>
        <taxon>Poales</taxon>
        <taxon>Poaceae</taxon>
        <taxon>PACMAD clade</taxon>
        <taxon>Panicoideae</taxon>
        <taxon>Andropogonodae</taxon>
        <taxon>Andropogoneae</taxon>
        <taxon>Tripsacinae</taxon>
        <taxon>Zea</taxon>
    </lineage>
</organism>